<evidence type="ECO:0000256" key="2">
    <source>
        <dbReference type="ARBA" id="ARBA00023445"/>
    </source>
</evidence>
<evidence type="ECO:0000313" key="4">
    <source>
        <dbReference type="EMBL" id="EJU04707.1"/>
    </source>
</evidence>
<keyword evidence="5" id="KW-1185">Reference proteome</keyword>
<dbReference type="SUPFAM" id="SSF51735">
    <property type="entry name" value="NAD(P)-binding Rossmann-fold domains"/>
    <property type="match status" value="1"/>
</dbReference>
<dbReference type="STRING" id="1858805.M5GDQ1"/>
<keyword evidence="1" id="KW-0560">Oxidoreductase</keyword>
<sequence>MPVLSPDQPSTILITRGTGYIASHTVLAALQLYSNFKVRAIVRTEDKARGLRDALDRQGADTSDSRLEFAYVDDLLSQDQIGRAMDGVQGVVHIALPRPSENLVEEATGSILTVLTSAQRAGTVTRVVMTSSSCASISMPWSPANRLVDSNTWNNAAIDRWRAYTMLNNEAKRAIQHGVDGSWFWTLYEACKTVSEQEAWKWMKENKPAFDLVTILPNTNFGPVIYGEPSSTAEWITMLLQNNENSPAAMKSIPSQWRVDVRDDAKVHLSSLIDANVANKRLWTVSEPWGWNILLAILRKHFPNKPVPLDIEDSAYGPTCQMRVEHELATQLIGNWIGLEQSVVDTAKSIGH</sequence>
<dbReference type="InterPro" id="IPR036291">
    <property type="entry name" value="NAD(P)-bd_dom_sf"/>
</dbReference>
<proteinExistence type="inferred from homology"/>
<dbReference type="AlphaFoldDB" id="M5GDQ1"/>
<dbReference type="RefSeq" id="XP_040631601.1">
    <property type="nucleotide sequence ID" value="XM_040775716.1"/>
</dbReference>
<dbReference type="EMBL" id="JH795857">
    <property type="protein sequence ID" value="EJU04707.1"/>
    <property type="molecule type" value="Genomic_DNA"/>
</dbReference>
<dbReference type="OMA" id="YYINIVD"/>
<feature type="domain" description="NmrA-like" evidence="3">
    <location>
        <begin position="10"/>
        <end position="139"/>
    </location>
</feature>
<accession>M5GDQ1</accession>
<gene>
    <name evidence="4" type="ORF">DACRYDRAFT_62881</name>
</gene>
<dbReference type="Proteomes" id="UP000030653">
    <property type="component" value="Unassembled WGS sequence"/>
</dbReference>
<evidence type="ECO:0000259" key="3">
    <source>
        <dbReference type="Pfam" id="PF05368"/>
    </source>
</evidence>
<dbReference type="PANTHER" id="PTHR10366">
    <property type="entry name" value="NAD DEPENDENT EPIMERASE/DEHYDRATASE"/>
    <property type="match status" value="1"/>
</dbReference>
<organism evidence="4 5">
    <name type="scientific">Dacryopinax primogenitus (strain DJM 731)</name>
    <name type="common">Brown rot fungus</name>
    <dbReference type="NCBI Taxonomy" id="1858805"/>
    <lineage>
        <taxon>Eukaryota</taxon>
        <taxon>Fungi</taxon>
        <taxon>Dikarya</taxon>
        <taxon>Basidiomycota</taxon>
        <taxon>Agaricomycotina</taxon>
        <taxon>Dacrymycetes</taxon>
        <taxon>Dacrymycetales</taxon>
        <taxon>Dacrymycetaceae</taxon>
        <taxon>Dacryopinax</taxon>
    </lineage>
</organism>
<dbReference type="Pfam" id="PF05368">
    <property type="entry name" value="NmrA"/>
    <property type="match status" value="1"/>
</dbReference>
<dbReference type="HOGENOM" id="CLU_007383_9_2_1"/>
<name>M5GDQ1_DACPD</name>
<dbReference type="OrthoDB" id="2735536at2759"/>
<protein>
    <submittedName>
        <fullName evidence="4">NADP-binding protein</fullName>
    </submittedName>
</protein>
<dbReference type="PANTHER" id="PTHR10366:SF562">
    <property type="entry name" value="ALDEHYDE REDUCTASE II (AFU_ORTHOLOGUE AFUA_1G11360)"/>
    <property type="match status" value="1"/>
</dbReference>
<evidence type="ECO:0000256" key="1">
    <source>
        <dbReference type="ARBA" id="ARBA00023002"/>
    </source>
</evidence>
<dbReference type="GO" id="GO:0016616">
    <property type="term" value="F:oxidoreductase activity, acting on the CH-OH group of donors, NAD or NADP as acceptor"/>
    <property type="evidence" value="ECO:0007669"/>
    <property type="project" value="TreeGrafter"/>
</dbReference>
<evidence type="ECO:0000313" key="5">
    <source>
        <dbReference type="Proteomes" id="UP000030653"/>
    </source>
</evidence>
<reference evidence="4 5" key="1">
    <citation type="journal article" date="2012" name="Science">
        <title>The Paleozoic origin of enzymatic lignin decomposition reconstructed from 31 fungal genomes.</title>
        <authorList>
            <person name="Floudas D."/>
            <person name="Binder M."/>
            <person name="Riley R."/>
            <person name="Barry K."/>
            <person name="Blanchette R.A."/>
            <person name="Henrissat B."/>
            <person name="Martinez A.T."/>
            <person name="Otillar R."/>
            <person name="Spatafora J.W."/>
            <person name="Yadav J.S."/>
            <person name="Aerts A."/>
            <person name="Benoit I."/>
            <person name="Boyd A."/>
            <person name="Carlson A."/>
            <person name="Copeland A."/>
            <person name="Coutinho P.M."/>
            <person name="de Vries R.P."/>
            <person name="Ferreira P."/>
            <person name="Findley K."/>
            <person name="Foster B."/>
            <person name="Gaskell J."/>
            <person name="Glotzer D."/>
            <person name="Gorecki P."/>
            <person name="Heitman J."/>
            <person name="Hesse C."/>
            <person name="Hori C."/>
            <person name="Igarashi K."/>
            <person name="Jurgens J.A."/>
            <person name="Kallen N."/>
            <person name="Kersten P."/>
            <person name="Kohler A."/>
            <person name="Kuees U."/>
            <person name="Kumar T.K.A."/>
            <person name="Kuo A."/>
            <person name="LaButti K."/>
            <person name="Larrondo L.F."/>
            <person name="Lindquist E."/>
            <person name="Ling A."/>
            <person name="Lombard V."/>
            <person name="Lucas S."/>
            <person name="Lundell T."/>
            <person name="Martin R."/>
            <person name="McLaughlin D.J."/>
            <person name="Morgenstern I."/>
            <person name="Morin E."/>
            <person name="Murat C."/>
            <person name="Nagy L.G."/>
            <person name="Nolan M."/>
            <person name="Ohm R.A."/>
            <person name="Patyshakuliyeva A."/>
            <person name="Rokas A."/>
            <person name="Ruiz-Duenas F.J."/>
            <person name="Sabat G."/>
            <person name="Salamov A."/>
            <person name="Samejima M."/>
            <person name="Schmutz J."/>
            <person name="Slot J.C."/>
            <person name="St John F."/>
            <person name="Stenlid J."/>
            <person name="Sun H."/>
            <person name="Sun S."/>
            <person name="Syed K."/>
            <person name="Tsang A."/>
            <person name="Wiebenga A."/>
            <person name="Young D."/>
            <person name="Pisabarro A."/>
            <person name="Eastwood D.C."/>
            <person name="Martin F."/>
            <person name="Cullen D."/>
            <person name="Grigoriev I.V."/>
            <person name="Hibbett D.S."/>
        </authorList>
    </citation>
    <scope>NUCLEOTIDE SEQUENCE [LARGE SCALE GENOMIC DNA]</scope>
    <source>
        <strain evidence="4 5">DJM-731 SS1</strain>
    </source>
</reference>
<dbReference type="Gene3D" id="3.40.50.720">
    <property type="entry name" value="NAD(P)-binding Rossmann-like Domain"/>
    <property type="match status" value="1"/>
</dbReference>
<comment type="similarity">
    <text evidence="2">Belongs to the NAD(P)-dependent epimerase/dehydratase family. Dihydroflavonol-4-reductase subfamily.</text>
</comment>
<dbReference type="GeneID" id="63690778"/>
<dbReference type="InterPro" id="IPR008030">
    <property type="entry name" value="NmrA-like"/>
</dbReference>
<dbReference type="InterPro" id="IPR050425">
    <property type="entry name" value="NAD(P)_dehydrat-like"/>
</dbReference>